<evidence type="ECO:0000256" key="2">
    <source>
        <dbReference type="SAM" id="MobiDB-lite"/>
    </source>
</evidence>
<proteinExistence type="inferred from homology"/>
<dbReference type="KEGG" id="bbel:109481886"/>
<dbReference type="GO" id="GO:0006334">
    <property type="term" value="P:nucleosome assembly"/>
    <property type="evidence" value="ECO:0007669"/>
    <property type="project" value="InterPro"/>
</dbReference>
<keyword evidence="4" id="KW-1185">Reference proteome</keyword>
<reference evidence="5" key="1">
    <citation type="submission" date="2025-08" db="UniProtKB">
        <authorList>
            <consortium name="RefSeq"/>
        </authorList>
    </citation>
    <scope>IDENTIFICATION</scope>
    <source>
        <tissue evidence="5">Gonad</tissue>
    </source>
</reference>
<organism evidence="4 5">
    <name type="scientific">Branchiostoma belcheri</name>
    <name type="common">Amphioxus</name>
    <dbReference type="NCBI Taxonomy" id="7741"/>
    <lineage>
        <taxon>Eukaryota</taxon>
        <taxon>Metazoa</taxon>
        <taxon>Chordata</taxon>
        <taxon>Cephalochordata</taxon>
        <taxon>Leptocardii</taxon>
        <taxon>Amphioxiformes</taxon>
        <taxon>Branchiostomatidae</taxon>
        <taxon>Branchiostoma</taxon>
    </lineage>
</organism>
<dbReference type="Pfam" id="PF03359">
    <property type="entry name" value="GKAP"/>
    <property type="match status" value="1"/>
</dbReference>
<dbReference type="PANTHER" id="PTHR12353:SF31">
    <property type="entry name" value="LD44824P"/>
    <property type="match status" value="1"/>
</dbReference>
<dbReference type="GO" id="GO:0000786">
    <property type="term" value="C:nucleosome"/>
    <property type="evidence" value="ECO:0007669"/>
    <property type="project" value="InterPro"/>
</dbReference>
<dbReference type="GO" id="GO:0003677">
    <property type="term" value="F:DNA binding"/>
    <property type="evidence" value="ECO:0007669"/>
    <property type="project" value="InterPro"/>
</dbReference>
<dbReference type="RefSeq" id="XP_019640076.1">
    <property type="nucleotide sequence ID" value="XM_019784517.1"/>
</dbReference>
<feature type="domain" description="H15" evidence="3">
    <location>
        <begin position="21"/>
        <end position="100"/>
    </location>
</feature>
<dbReference type="GO" id="GO:0023052">
    <property type="term" value="P:signaling"/>
    <property type="evidence" value="ECO:0007669"/>
    <property type="project" value="InterPro"/>
</dbReference>
<dbReference type="GO" id="GO:0098978">
    <property type="term" value="C:glutamatergic synapse"/>
    <property type="evidence" value="ECO:0007669"/>
    <property type="project" value="TreeGrafter"/>
</dbReference>
<feature type="compositionally biased region" description="Acidic residues" evidence="2">
    <location>
        <begin position="241"/>
        <end position="254"/>
    </location>
</feature>
<dbReference type="AlphaFoldDB" id="A0A6P5AE75"/>
<dbReference type="Pfam" id="PF00538">
    <property type="entry name" value="Linker_histone"/>
    <property type="match status" value="1"/>
</dbReference>
<dbReference type="InterPro" id="IPR005026">
    <property type="entry name" value="SAPAP"/>
</dbReference>
<dbReference type="InterPro" id="IPR036390">
    <property type="entry name" value="WH_DNA-bd_sf"/>
</dbReference>
<evidence type="ECO:0000313" key="4">
    <source>
        <dbReference type="Proteomes" id="UP000515135"/>
    </source>
</evidence>
<feature type="region of interest" description="Disordered" evidence="2">
    <location>
        <begin position="205"/>
        <end position="254"/>
    </location>
</feature>
<gene>
    <name evidence="5" type="primary">LOC109481886</name>
</gene>
<dbReference type="SMART" id="SM00526">
    <property type="entry name" value="H15"/>
    <property type="match status" value="1"/>
</dbReference>
<dbReference type="SUPFAM" id="SSF46785">
    <property type="entry name" value="Winged helix' DNA-binding domain"/>
    <property type="match status" value="1"/>
</dbReference>
<dbReference type="PROSITE" id="PS51504">
    <property type="entry name" value="H15"/>
    <property type="match status" value="1"/>
</dbReference>
<dbReference type="Proteomes" id="UP000515135">
    <property type="component" value="Unplaced"/>
</dbReference>
<dbReference type="GO" id="GO:0060090">
    <property type="term" value="F:molecular adaptor activity"/>
    <property type="evidence" value="ECO:0007669"/>
    <property type="project" value="TreeGrafter"/>
</dbReference>
<feature type="compositionally biased region" description="Basic and acidic residues" evidence="2">
    <location>
        <begin position="227"/>
        <end position="240"/>
    </location>
</feature>
<evidence type="ECO:0000256" key="1">
    <source>
        <dbReference type="ARBA" id="ARBA00008839"/>
    </source>
</evidence>
<dbReference type="PANTHER" id="PTHR12353">
    <property type="entry name" value="DISKS LARGE-ASSOCIATED PROTEIN DAP SAP90/PSD-95-ASSOCIATED PROTEIN"/>
    <property type="match status" value="1"/>
</dbReference>
<protein>
    <submittedName>
        <fullName evidence="5">Uncharacterized protein LOC109481886</fullName>
    </submittedName>
</protein>
<name>A0A6P5AE75_BRABE</name>
<dbReference type="InterPro" id="IPR036388">
    <property type="entry name" value="WH-like_DNA-bd_sf"/>
</dbReference>
<evidence type="ECO:0000259" key="3">
    <source>
        <dbReference type="PROSITE" id="PS51504"/>
    </source>
</evidence>
<evidence type="ECO:0000313" key="5">
    <source>
        <dbReference type="RefSeq" id="XP_019640076.1"/>
    </source>
</evidence>
<dbReference type="Gene3D" id="1.10.10.10">
    <property type="entry name" value="Winged helix-like DNA-binding domain superfamily/Winged helix DNA-binding domain"/>
    <property type="match status" value="1"/>
</dbReference>
<accession>A0A6P5AE75</accession>
<dbReference type="OrthoDB" id="10023951at2759"/>
<dbReference type="GO" id="GO:0099572">
    <property type="term" value="C:postsynaptic specialization"/>
    <property type="evidence" value="ECO:0007669"/>
    <property type="project" value="TreeGrafter"/>
</dbReference>
<dbReference type="InterPro" id="IPR005818">
    <property type="entry name" value="Histone_H1/H5_H15"/>
</dbReference>
<dbReference type="GeneID" id="109481886"/>
<sequence>MSTRRVRPRHEPHPPCTSDLQCPITLNSVEAVIAGLKDPKGASAIAIQRSIQAVHPEMEVDRCKALLKAVLLEGLDSGRLRRPPGSKVGRGLVGRFLLKATDGTSAETLTALPESHDGKSAETLVAVPESHDGTSAETLVAVPESHDGTSAETLVAVPESHDGTSAETLVAVPESHDGTSAETLVAVPESHDGTSAETLVAVPESHDGTSAGKLPALPETQDGTSADPEKSTALPEKHDDEENATQLQEEEEDPLVAPGDLTFELEEPCTPAAYIQRVREERDRLVGQCQEAEGYLNYWNLPAHVLDQVRIAVGRSRLITSNARSPLARFEELCREAMILGGDNPYKASMNDLDAYWEVVELEVQKIDKLLHDVHLVVKNAV</sequence>
<comment type="similarity">
    <text evidence="1">Belongs to the SAPAP family.</text>
</comment>